<evidence type="ECO:0000313" key="2">
    <source>
        <dbReference type="EMBL" id="QUW02923.1"/>
    </source>
</evidence>
<feature type="region of interest" description="Disordered" evidence="1">
    <location>
        <begin position="1"/>
        <end position="22"/>
    </location>
</feature>
<feature type="compositionally biased region" description="Polar residues" evidence="1">
    <location>
        <begin position="1"/>
        <end position="18"/>
    </location>
</feature>
<evidence type="ECO:0000256" key="1">
    <source>
        <dbReference type="SAM" id="MobiDB-lite"/>
    </source>
</evidence>
<gene>
    <name evidence="2" type="ORF">J8C06_00275</name>
</gene>
<name>A0ABX8BB99_9BACT</name>
<reference evidence="2 3" key="1">
    <citation type="submission" date="2021-03" db="EMBL/GenBank/DDBJ databases">
        <title>Genomic and phenotypic characterization of Chloracidobacterium isolates provides evidence for multiple species.</title>
        <authorList>
            <person name="Saini M.K."/>
            <person name="Costas A.M.G."/>
            <person name="Tank M."/>
            <person name="Bryant D.A."/>
        </authorList>
    </citation>
    <scope>NUCLEOTIDE SEQUENCE [LARGE SCALE GENOMIC DNA]</scope>
    <source>
        <strain evidence="2 3">BV2-C</strain>
    </source>
</reference>
<dbReference type="EMBL" id="CP072648">
    <property type="protein sequence ID" value="QUW02923.1"/>
    <property type="molecule type" value="Genomic_DNA"/>
</dbReference>
<protein>
    <submittedName>
        <fullName evidence="2">Uncharacterized protein</fullName>
    </submittedName>
</protein>
<proteinExistence type="predicted"/>
<dbReference type="Proteomes" id="UP000676506">
    <property type="component" value="Chromosome 1"/>
</dbReference>
<keyword evidence="3" id="KW-1185">Reference proteome</keyword>
<sequence length="575" mass="63168">MVNPTTGKALNPNAQITLPTPDGKGRVTTVKQYFDELNALEQALAARGRSLRQPNAFEGLKPNFNVALYQPSPALPPNFKAISLSRYQANQKSATTIWQVPTTSLPNVSGGINTQTLAVANWQPNLYIGETGSDEGTVEFPVTWVKVSLASKGRKVFPLLLEVPKGVEALISKVEWQVSNKPFDETAINYKPKDVLRSGQESPLKWGTSVRGIAPLDYKGKVYEYFQVDLSTIEPEPVNQIKPYYIRVVCYGLDGAPMAQSNNALAAYGSVDKELNLVLTERNSVPTFQFAFPEGDKVPFSMFIRGNGLQSTRSWQQSKNKVTTLGYKVTANALLGLRYYNFLSIVNSSEPLSKELEVLRGDFSAILGTGTGLTGNNEPNGIRLKLIVLGIAADEIKFEPETPGAKTIALNYDIYQSLSWPLADVRFFIGPVPVRVTATLGGSVGFKLYGQANLVNNELSGTINPFLNTRFDASGGVDAVIAYVTLQSEVNPLVRNDMLMNFSAVNKPVLHFSNNLSGLKGRVYLKVGFYHPCPPVKQVKKLVGFITGGEEVPLCECAWEYNIFQFDGFDKTFQY</sequence>
<organism evidence="2 3">
    <name type="scientific">Chloracidobacterium validum</name>
    <dbReference type="NCBI Taxonomy" id="2821543"/>
    <lineage>
        <taxon>Bacteria</taxon>
        <taxon>Pseudomonadati</taxon>
        <taxon>Acidobacteriota</taxon>
        <taxon>Terriglobia</taxon>
        <taxon>Terriglobales</taxon>
        <taxon>Acidobacteriaceae</taxon>
        <taxon>Chloracidobacterium</taxon>
    </lineage>
</organism>
<dbReference type="RefSeq" id="WP_211428814.1">
    <property type="nucleotide sequence ID" value="NZ_CP072648.1"/>
</dbReference>
<evidence type="ECO:0000313" key="3">
    <source>
        <dbReference type="Proteomes" id="UP000676506"/>
    </source>
</evidence>
<accession>A0ABX8BB99</accession>